<dbReference type="AlphaFoldDB" id="A0AAN6Y351"/>
<accession>A0AAN6Y351</accession>
<keyword evidence="2" id="KW-1185">Reference proteome</keyword>
<protein>
    <submittedName>
        <fullName evidence="1">Uncharacterized protein</fullName>
    </submittedName>
</protein>
<dbReference type="Proteomes" id="UP001301769">
    <property type="component" value="Unassembled WGS sequence"/>
</dbReference>
<organism evidence="1 2">
    <name type="scientific">Rhypophila decipiens</name>
    <dbReference type="NCBI Taxonomy" id="261697"/>
    <lineage>
        <taxon>Eukaryota</taxon>
        <taxon>Fungi</taxon>
        <taxon>Dikarya</taxon>
        <taxon>Ascomycota</taxon>
        <taxon>Pezizomycotina</taxon>
        <taxon>Sordariomycetes</taxon>
        <taxon>Sordariomycetidae</taxon>
        <taxon>Sordariales</taxon>
        <taxon>Naviculisporaceae</taxon>
        <taxon>Rhypophila</taxon>
    </lineage>
</organism>
<reference evidence="1" key="1">
    <citation type="journal article" date="2023" name="Mol. Phylogenet. Evol.">
        <title>Genome-scale phylogeny and comparative genomics of the fungal order Sordariales.</title>
        <authorList>
            <person name="Hensen N."/>
            <person name="Bonometti L."/>
            <person name="Westerberg I."/>
            <person name="Brannstrom I.O."/>
            <person name="Guillou S."/>
            <person name="Cros-Aarteil S."/>
            <person name="Calhoun S."/>
            <person name="Haridas S."/>
            <person name="Kuo A."/>
            <person name="Mondo S."/>
            <person name="Pangilinan J."/>
            <person name="Riley R."/>
            <person name="LaButti K."/>
            <person name="Andreopoulos B."/>
            <person name="Lipzen A."/>
            <person name="Chen C."/>
            <person name="Yan M."/>
            <person name="Daum C."/>
            <person name="Ng V."/>
            <person name="Clum A."/>
            <person name="Steindorff A."/>
            <person name="Ohm R.A."/>
            <person name="Martin F."/>
            <person name="Silar P."/>
            <person name="Natvig D.O."/>
            <person name="Lalanne C."/>
            <person name="Gautier V."/>
            <person name="Ament-Velasquez S.L."/>
            <person name="Kruys A."/>
            <person name="Hutchinson M.I."/>
            <person name="Powell A.J."/>
            <person name="Barry K."/>
            <person name="Miller A.N."/>
            <person name="Grigoriev I.V."/>
            <person name="Debuchy R."/>
            <person name="Gladieux P."/>
            <person name="Hiltunen Thoren M."/>
            <person name="Johannesson H."/>
        </authorList>
    </citation>
    <scope>NUCLEOTIDE SEQUENCE</scope>
    <source>
        <strain evidence="1">PSN293</strain>
    </source>
</reference>
<sequence length="165" mass="18461">MRLLIKKNDLSALLSSIIIGTSWALATPIIAGRAASEPVLDPRSDMDNNSNLVKRQSNLNVKYCEHIEWGAPCTLHFGALSTCHNLETSTRNKISSYENRDASRTCCRWYDNLNCAGGYTEVVSDNNLHDAGGVWHDRIESFKCVGRVQVPWTGQYVCGWWTCHA</sequence>
<evidence type="ECO:0000313" key="2">
    <source>
        <dbReference type="Proteomes" id="UP001301769"/>
    </source>
</evidence>
<dbReference type="EMBL" id="MU858242">
    <property type="protein sequence ID" value="KAK4208467.1"/>
    <property type="molecule type" value="Genomic_DNA"/>
</dbReference>
<evidence type="ECO:0000313" key="1">
    <source>
        <dbReference type="EMBL" id="KAK4208467.1"/>
    </source>
</evidence>
<gene>
    <name evidence="1" type="ORF">QBC37DRAFT_486803</name>
</gene>
<name>A0AAN6Y351_9PEZI</name>
<comment type="caution">
    <text evidence="1">The sequence shown here is derived from an EMBL/GenBank/DDBJ whole genome shotgun (WGS) entry which is preliminary data.</text>
</comment>
<reference evidence="1" key="2">
    <citation type="submission" date="2023-05" db="EMBL/GenBank/DDBJ databases">
        <authorList>
            <consortium name="Lawrence Berkeley National Laboratory"/>
            <person name="Steindorff A."/>
            <person name="Hensen N."/>
            <person name="Bonometti L."/>
            <person name="Westerberg I."/>
            <person name="Brannstrom I.O."/>
            <person name="Guillou S."/>
            <person name="Cros-Aarteil S."/>
            <person name="Calhoun S."/>
            <person name="Haridas S."/>
            <person name="Kuo A."/>
            <person name="Mondo S."/>
            <person name="Pangilinan J."/>
            <person name="Riley R."/>
            <person name="Labutti K."/>
            <person name="Andreopoulos B."/>
            <person name="Lipzen A."/>
            <person name="Chen C."/>
            <person name="Yanf M."/>
            <person name="Daum C."/>
            <person name="Ng V."/>
            <person name="Clum A."/>
            <person name="Ohm R."/>
            <person name="Martin F."/>
            <person name="Silar P."/>
            <person name="Natvig D."/>
            <person name="Lalanne C."/>
            <person name="Gautier V."/>
            <person name="Ament-Velasquez S.L."/>
            <person name="Kruys A."/>
            <person name="Hutchinson M.I."/>
            <person name="Powell A.J."/>
            <person name="Barry K."/>
            <person name="Miller A.N."/>
            <person name="Grigoriev I.V."/>
            <person name="Debuchy R."/>
            <person name="Gladieux P."/>
            <person name="Thoren M.H."/>
            <person name="Johannesson H."/>
        </authorList>
    </citation>
    <scope>NUCLEOTIDE SEQUENCE</scope>
    <source>
        <strain evidence="1">PSN293</strain>
    </source>
</reference>
<proteinExistence type="predicted"/>